<accession>A0A7W6WJB3</accession>
<feature type="transmembrane region" description="Helical" evidence="5">
    <location>
        <begin position="202"/>
        <end position="222"/>
    </location>
</feature>
<sequence length="391" mass="40174">MIRHAPLVLAALPLLAAAVAGAFASGVIAVVLLAGLWIAGQDRNTPVLAAMLGLLLAAGLASVTVKSTVAEALLFAAAVIGAVQCHRLPDLVPARALDRAATVFLAAAILLPVLVLAHGLLLHRALIPPWSLAPDLLAKPTFVAMTLVAPATVLLWRRGARLGAALFVAFMAVMALGSASSTATLAFGVAALTLLLARWRPGLGLALIAAVLLGPLVLSVGIQAAGVSDWTEIGLRLSWTYRLELWQRALILFQEAPLTGHGFDSFADAALAVDLGPLGLDMGRNHPHAAVMQLLAEGGVPAALAFALLVWLAASRPRLADATDTAARLAAVAAGLTPLAIGLNLWADISVALVLYPWLACGLFLAPAPDRPAGSGWNRTGSRRSPSTSAV</sequence>
<comment type="caution">
    <text evidence="7">The sequence shown here is derived from an EMBL/GenBank/DDBJ whole genome shotgun (WGS) entry which is preliminary data.</text>
</comment>
<evidence type="ECO:0000256" key="5">
    <source>
        <dbReference type="SAM" id="Phobius"/>
    </source>
</evidence>
<dbReference type="GO" id="GO:0016874">
    <property type="term" value="F:ligase activity"/>
    <property type="evidence" value="ECO:0007669"/>
    <property type="project" value="UniProtKB-KW"/>
</dbReference>
<dbReference type="Proteomes" id="UP000555728">
    <property type="component" value="Unassembled WGS sequence"/>
</dbReference>
<comment type="subcellular location">
    <subcellularLocation>
        <location evidence="1">Membrane</location>
        <topology evidence="1">Multi-pass membrane protein</topology>
    </subcellularLocation>
</comment>
<keyword evidence="3 5" id="KW-1133">Transmembrane helix</keyword>
<evidence type="ECO:0000313" key="7">
    <source>
        <dbReference type="EMBL" id="MBB4284835.1"/>
    </source>
</evidence>
<feature type="transmembrane region" description="Helical" evidence="5">
    <location>
        <begin position="290"/>
        <end position="314"/>
    </location>
</feature>
<evidence type="ECO:0000256" key="2">
    <source>
        <dbReference type="ARBA" id="ARBA00022692"/>
    </source>
</evidence>
<dbReference type="InterPro" id="IPR051533">
    <property type="entry name" value="WaaL-like"/>
</dbReference>
<feature type="domain" description="O-antigen ligase-related" evidence="6">
    <location>
        <begin position="167"/>
        <end position="307"/>
    </location>
</feature>
<keyword evidence="7" id="KW-0436">Ligase</keyword>
<evidence type="ECO:0000259" key="6">
    <source>
        <dbReference type="Pfam" id="PF04932"/>
    </source>
</evidence>
<dbReference type="InterPro" id="IPR007016">
    <property type="entry name" value="O-antigen_ligase-rel_domated"/>
</dbReference>
<proteinExistence type="predicted"/>
<reference evidence="7 8" key="1">
    <citation type="submission" date="2020-08" db="EMBL/GenBank/DDBJ databases">
        <title>Genome sequencing of Purple Non-Sulfur Bacteria from various extreme environments.</title>
        <authorList>
            <person name="Mayer M."/>
        </authorList>
    </citation>
    <scope>NUCLEOTIDE SEQUENCE [LARGE SCALE GENOMIC DNA]</scope>
    <source>
        <strain evidence="7 8">JA135</strain>
    </source>
</reference>
<protein>
    <submittedName>
        <fullName evidence="7">O-antigen ligase</fullName>
    </submittedName>
</protein>
<evidence type="ECO:0000256" key="3">
    <source>
        <dbReference type="ARBA" id="ARBA00022989"/>
    </source>
</evidence>
<feature type="transmembrane region" description="Helical" evidence="5">
    <location>
        <begin position="162"/>
        <end position="195"/>
    </location>
</feature>
<feature type="transmembrane region" description="Helical" evidence="5">
    <location>
        <begin position="101"/>
        <end position="124"/>
    </location>
</feature>
<organism evidence="7 8">
    <name type="scientific">Roseospira goensis</name>
    <dbReference type="NCBI Taxonomy" id="391922"/>
    <lineage>
        <taxon>Bacteria</taxon>
        <taxon>Pseudomonadati</taxon>
        <taxon>Pseudomonadota</taxon>
        <taxon>Alphaproteobacteria</taxon>
        <taxon>Rhodospirillales</taxon>
        <taxon>Rhodospirillaceae</taxon>
        <taxon>Roseospira</taxon>
    </lineage>
</organism>
<feature type="transmembrane region" description="Helical" evidence="5">
    <location>
        <begin position="136"/>
        <end position="156"/>
    </location>
</feature>
<evidence type="ECO:0000313" key="8">
    <source>
        <dbReference type="Proteomes" id="UP000555728"/>
    </source>
</evidence>
<feature type="transmembrane region" description="Helical" evidence="5">
    <location>
        <begin position="326"/>
        <end position="343"/>
    </location>
</feature>
<dbReference type="Pfam" id="PF04932">
    <property type="entry name" value="Wzy_C"/>
    <property type="match status" value="1"/>
</dbReference>
<feature type="transmembrane region" description="Helical" evidence="5">
    <location>
        <begin position="48"/>
        <end position="65"/>
    </location>
</feature>
<feature type="transmembrane region" description="Helical" evidence="5">
    <location>
        <begin position="349"/>
        <end position="368"/>
    </location>
</feature>
<keyword evidence="8" id="KW-1185">Reference proteome</keyword>
<keyword evidence="2 5" id="KW-0812">Transmembrane</keyword>
<dbReference type="EMBL" id="JACIGI010000003">
    <property type="protein sequence ID" value="MBB4284835.1"/>
    <property type="molecule type" value="Genomic_DNA"/>
</dbReference>
<gene>
    <name evidence="7" type="ORF">GGD88_000546</name>
</gene>
<dbReference type="GO" id="GO:0016020">
    <property type="term" value="C:membrane"/>
    <property type="evidence" value="ECO:0007669"/>
    <property type="project" value="UniProtKB-SubCell"/>
</dbReference>
<dbReference type="AlphaFoldDB" id="A0A7W6WJB3"/>
<name>A0A7W6WJB3_9PROT</name>
<dbReference type="PANTHER" id="PTHR37422:SF13">
    <property type="entry name" value="LIPOPOLYSACCHARIDE BIOSYNTHESIS PROTEIN PA4999-RELATED"/>
    <property type="match status" value="1"/>
</dbReference>
<dbReference type="RefSeq" id="WP_184431448.1">
    <property type="nucleotide sequence ID" value="NZ_JACIGI010000003.1"/>
</dbReference>
<keyword evidence="4 5" id="KW-0472">Membrane</keyword>
<dbReference type="PANTHER" id="PTHR37422">
    <property type="entry name" value="TEICHURONIC ACID BIOSYNTHESIS PROTEIN TUAE"/>
    <property type="match status" value="1"/>
</dbReference>
<evidence type="ECO:0000256" key="4">
    <source>
        <dbReference type="ARBA" id="ARBA00023136"/>
    </source>
</evidence>
<evidence type="ECO:0000256" key="1">
    <source>
        <dbReference type="ARBA" id="ARBA00004141"/>
    </source>
</evidence>